<dbReference type="InterPro" id="IPR015720">
    <property type="entry name" value="Emp24-like"/>
</dbReference>
<name>A0A1J9QSP4_9EURO</name>
<dbReference type="PANTHER" id="PTHR22811">
    <property type="entry name" value="TRANSMEMBRANE EMP24 DOMAIN-CONTAINING PROTEIN"/>
    <property type="match status" value="1"/>
</dbReference>
<keyword evidence="4 8" id="KW-0732">Signal</keyword>
<dbReference type="AlphaFoldDB" id="A0A1J9QSP4"/>
<evidence type="ECO:0000259" key="9">
    <source>
        <dbReference type="PROSITE" id="PS50866"/>
    </source>
</evidence>
<keyword evidence="3 7" id="KW-0812">Transmembrane</keyword>
<evidence type="ECO:0000256" key="8">
    <source>
        <dbReference type="SAM" id="SignalP"/>
    </source>
</evidence>
<feature type="chain" id="PRO_5013154027" description="GOLD domain-containing protein" evidence="8">
    <location>
        <begin position="29"/>
        <end position="227"/>
    </location>
</feature>
<comment type="subcellular location">
    <subcellularLocation>
        <location evidence="1 7">Membrane</location>
        <topology evidence="1 7">Single-pass type I membrane protein</topology>
    </subcellularLocation>
</comment>
<proteinExistence type="inferred from homology"/>
<evidence type="ECO:0000313" key="10">
    <source>
        <dbReference type="EMBL" id="OJD18892.1"/>
    </source>
</evidence>
<dbReference type="Proteomes" id="UP000182235">
    <property type="component" value="Unassembled WGS sequence"/>
</dbReference>
<evidence type="ECO:0000256" key="2">
    <source>
        <dbReference type="ARBA" id="ARBA00007104"/>
    </source>
</evidence>
<sequence>MVSSRSQSWLSSFFTIAAILTLSTPVHSLYFYIQPRQQKCFFEELPHGTLIVGTYKAEVFKQETNSYTSDPGLTLTITVDETFDNDHRVVFQRGGDNGRFTFSAADAGQHKLCFTPDTGAASGWLSGPSAVKLTIDMAIGETSKIESEDKSKMEDMAERVKHLNSRLQDIRREQVFQREREAVFRDQSEATNARVVRWTLMQIALLSITCAWQLSHLRSFFIKQKLT</sequence>
<protein>
    <recommendedName>
        <fullName evidence="9">GOLD domain-containing protein</fullName>
    </recommendedName>
</protein>
<dbReference type="VEuPathDB" id="FungiDB:AJ78_01147"/>
<reference evidence="10 11" key="1">
    <citation type="submission" date="2015-07" db="EMBL/GenBank/DDBJ databases">
        <title>Emmonsia species relationships and genome sequence.</title>
        <authorList>
            <consortium name="The Broad Institute Genomics Platform"/>
            <person name="Cuomo C.A."/>
            <person name="Munoz J.F."/>
            <person name="Imamovic A."/>
            <person name="Priest M.E."/>
            <person name="Young S."/>
            <person name="Clay O.K."/>
            <person name="McEwen J.G."/>
        </authorList>
    </citation>
    <scope>NUCLEOTIDE SEQUENCE [LARGE SCALE GENOMIC DNA]</scope>
    <source>
        <strain evidence="10 11">UAMH 9510</strain>
    </source>
</reference>
<evidence type="ECO:0000256" key="7">
    <source>
        <dbReference type="RuleBase" id="RU003827"/>
    </source>
</evidence>
<feature type="signal peptide" evidence="8">
    <location>
        <begin position="1"/>
        <end position="28"/>
    </location>
</feature>
<accession>A0A1J9QSP4</accession>
<comment type="similarity">
    <text evidence="2 7">Belongs to the EMP24/GP25L family.</text>
</comment>
<evidence type="ECO:0000256" key="3">
    <source>
        <dbReference type="ARBA" id="ARBA00022692"/>
    </source>
</evidence>
<gene>
    <name evidence="10" type="ORF">AJ78_01147</name>
</gene>
<feature type="domain" description="GOLD" evidence="9">
    <location>
        <begin position="38"/>
        <end position="137"/>
    </location>
</feature>
<dbReference type="STRING" id="1447872.A0A1J9QSP4"/>
<organism evidence="10 11">
    <name type="scientific">Emergomyces pasteurianus Ep9510</name>
    <dbReference type="NCBI Taxonomy" id="1447872"/>
    <lineage>
        <taxon>Eukaryota</taxon>
        <taxon>Fungi</taxon>
        <taxon>Dikarya</taxon>
        <taxon>Ascomycota</taxon>
        <taxon>Pezizomycotina</taxon>
        <taxon>Eurotiomycetes</taxon>
        <taxon>Eurotiomycetidae</taxon>
        <taxon>Onygenales</taxon>
        <taxon>Ajellomycetaceae</taxon>
        <taxon>Emergomyces</taxon>
    </lineage>
</organism>
<comment type="caution">
    <text evidence="10">The sequence shown here is derived from an EMBL/GenBank/DDBJ whole genome shotgun (WGS) entry which is preliminary data.</text>
</comment>
<evidence type="ECO:0000256" key="6">
    <source>
        <dbReference type="ARBA" id="ARBA00023136"/>
    </source>
</evidence>
<dbReference type="Pfam" id="PF01105">
    <property type="entry name" value="EMP24_GP25L"/>
    <property type="match status" value="1"/>
</dbReference>
<dbReference type="GO" id="GO:0016020">
    <property type="term" value="C:membrane"/>
    <property type="evidence" value="ECO:0007669"/>
    <property type="project" value="UniProtKB-SubCell"/>
</dbReference>
<keyword evidence="6" id="KW-0472">Membrane</keyword>
<evidence type="ECO:0000313" key="11">
    <source>
        <dbReference type="Proteomes" id="UP000182235"/>
    </source>
</evidence>
<dbReference type="EMBL" id="LGRN01000023">
    <property type="protein sequence ID" value="OJD18892.1"/>
    <property type="molecule type" value="Genomic_DNA"/>
</dbReference>
<dbReference type="PROSITE" id="PS50866">
    <property type="entry name" value="GOLD"/>
    <property type="match status" value="1"/>
</dbReference>
<dbReference type="OrthoDB" id="3427at2759"/>
<evidence type="ECO:0000256" key="1">
    <source>
        <dbReference type="ARBA" id="ARBA00004479"/>
    </source>
</evidence>
<evidence type="ECO:0000256" key="4">
    <source>
        <dbReference type="ARBA" id="ARBA00022729"/>
    </source>
</evidence>
<keyword evidence="11" id="KW-1185">Reference proteome</keyword>
<dbReference type="SMART" id="SM01190">
    <property type="entry name" value="EMP24_GP25L"/>
    <property type="match status" value="1"/>
</dbReference>
<evidence type="ECO:0000256" key="5">
    <source>
        <dbReference type="ARBA" id="ARBA00022989"/>
    </source>
</evidence>
<dbReference type="InterPro" id="IPR009038">
    <property type="entry name" value="GOLD_dom"/>
</dbReference>
<keyword evidence="5" id="KW-1133">Transmembrane helix</keyword>